<feature type="region of interest" description="Disordered" evidence="1">
    <location>
        <begin position="1"/>
        <end position="51"/>
    </location>
</feature>
<gene>
    <name evidence="2" type="ORF">NCTC7807_05258</name>
</gene>
<name>A0A380PB71_STRGR</name>
<dbReference type="RefSeq" id="WP_147289623.1">
    <property type="nucleotide sequence ID" value="NZ_UHID01000009.1"/>
</dbReference>
<accession>A0A380PB71</accession>
<feature type="compositionally biased region" description="Basic and acidic residues" evidence="1">
    <location>
        <begin position="1"/>
        <end position="19"/>
    </location>
</feature>
<evidence type="ECO:0000256" key="1">
    <source>
        <dbReference type="SAM" id="MobiDB-lite"/>
    </source>
</evidence>
<evidence type="ECO:0000313" key="3">
    <source>
        <dbReference type="Proteomes" id="UP000254150"/>
    </source>
</evidence>
<evidence type="ECO:0000313" key="2">
    <source>
        <dbReference type="EMBL" id="SUP62094.1"/>
    </source>
</evidence>
<protein>
    <recommendedName>
        <fullName evidence="4">LigA protein</fullName>
    </recommendedName>
</protein>
<feature type="compositionally biased region" description="Acidic residues" evidence="1">
    <location>
        <begin position="20"/>
        <end position="40"/>
    </location>
</feature>
<dbReference type="AlphaFoldDB" id="A0A380PB71"/>
<dbReference type="Proteomes" id="UP000254150">
    <property type="component" value="Unassembled WGS sequence"/>
</dbReference>
<feature type="compositionally biased region" description="Basic and acidic residues" evidence="1">
    <location>
        <begin position="41"/>
        <end position="51"/>
    </location>
</feature>
<dbReference type="EMBL" id="UHID01000009">
    <property type="protein sequence ID" value="SUP62094.1"/>
    <property type="molecule type" value="Genomic_DNA"/>
</dbReference>
<reference evidence="2 3" key="1">
    <citation type="submission" date="2018-06" db="EMBL/GenBank/DDBJ databases">
        <authorList>
            <consortium name="Pathogen Informatics"/>
            <person name="Doyle S."/>
        </authorList>
    </citation>
    <scope>NUCLEOTIDE SEQUENCE [LARGE SCALE GENOMIC DNA]</scope>
    <source>
        <strain evidence="2 3">NCTC7807</strain>
    </source>
</reference>
<evidence type="ECO:0008006" key="4">
    <source>
        <dbReference type="Google" id="ProtNLM"/>
    </source>
</evidence>
<sequence>MSAGERPARKPGETAHPADPEDISDAPADQDGDEAEGGEEERDRPQDAWSARRDLHAHAPEAMRLGDGARFGGSLVTGDQHGMSGGYLTGDLVMGSKTEVWNFGPAAPHASGEIPAPTLRRMAASFVTDEDAFTALVERLRTERVLVLQGPPFTGRRTAALMLLSRVGATTVRSLLRDRSPDDLATRLDAEQARVGGDADTPAAPVGYALCDLITNRRRPLREPHLLAVGDWLRRHNGYLVVTVGPTAALEDVRPVGWRPPRAAEVLAAHLRAQLTTAPGPAGDAEVARLLALDAVAGFLSHDHQLREAAAFASALVPVAMGEADEESLARFSLSSLEHQVREWFEEDEDALALRDKAFLISLAAFDGGPYALTAELSDQLYAALLRTQRAHATPEVPVFGTHIGKRLQLARAEQREAKQPTEWGPVRQWVASFRDDRTPPVLLRELWTGHPSARPALTSWLSRLTDDRRPLVRTRAAATAAILTHADLPSAMALLIENWAASNLYRHRLVAANALAVAHFIGAPNISRILDSWSTHETQALRWVAIRTHALIGPERPGDTLRLLRRVSRKEVEESLRSGPPKPLDEDMLQELREAVELLLLSPAGDEVLRDLLAHLGVDRAAHDLAVEGFLAACRRETAHSGAQHHAYDAEYVEGPGRPVVLGWFGEAVADAKTLWAARGLATLWRAALRSRAHTGDALSVLGAWVLAADRFPDAERALAVLVPALVTEPADAQRLSHLLRTMPGEDGGGPPPVARRLLTVVPSGGGTNPTAPA</sequence>
<proteinExistence type="predicted"/>
<organism evidence="2 3">
    <name type="scientific">Streptomyces griseus</name>
    <dbReference type="NCBI Taxonomy" id="1911"/>
    <lineage>
        <taxon>Bacteria</taxon>
        <taxon>Bacillati</taxon>
        <taxon>Actinomycetota</taxon>
        <taxon>Actinomycetes</taxon>
        <taxon>Kitasatosporales</taxon>
        <taxon>Streptomycetaceae</taxon>
        <taxon>Streptomyces</taxon>
    </lineage>
</organism>